<sequence length="60" mass="6711">MSLVLLLRGGLTFARRGHTTIFVITSEYDFDHCCSNLCSDPNSFYTGYTCPLLSNSKNKT</sequence>
<reference evidence="1 2" key="1">
    <citation type="submission" date="2015-01" db="EMBL/GenBank/DDBJ databases">
        <title>Evolution of Trichinella species and genotypes.</title>
        <authorList>
            <person name="Korhonen P.K."/>
            <person name="Edoardo P."/>
            <person name="Giuseppe L.R."/>
            <person name="Gasser R.B."/>
        </authorList>
    </citation>
    <scope>NUCLEOTIDE SEQUENCE [LARGE SCALE GENOMIC DNA]</scope>
    <source>
        <strain evidence="1">ISS176</strain>
    </source>
</reference>
<accession>A0A0V1K503</accession>
<dbReference type="Proteomes" id="UP000054826">
    <property type="component" value="Unassembled WGS sequence"/>
</dbReference>
<dbReference type="EMBL" id="JYDV01000015">
    <property type="protein sequence ID" value="KRZ42301.1"/>
    <property type="molecule type" value="Genomic_DNA"/>
</dbReference>
<evidence type="ECO:0000313" key="1">
    <source>
        <dbReference type="EMBL" id="KRZ42301.1"/>
    </source>
</evidence>
<comment type="caution">
    <text evidence="1">The sequence shown here is derived from an EMBL/GenBank/DDBJ whole genome shotgun (WGS) entry which is preliminary data.</text>
</comment>
<protein>
    <submittedName>
        <fullName evidence="1">Uncharacterized protein</fullName>
    </submittedName>
</protein>
<dbReference type="AlphaFoldDB" id="A0A0V1K503"/>
<evidence type="ECO:0000313" key="2">
    <source>
        <dbReference type="Proteomes" id="UP000054826"/>
    </source>
</evidence>
<organism evidence="1 2">
    <name type="scientific">Trichinella pseudospiralis</name>
    <name type="common">Parasitic roundworm</name>
    <dbReference type="NCBI Taxonomy" id="6337"/>
    <lineage>
        <taxon>Eukaryota</taxon>
        <taxon>Metazoa</taxon>
        <taxon>Ecdysozoa</taxon>
        <taxon>Nematoda</taxon>
        <taxon>Enoplea</taxon>
        <taxon>Dorylaimia</taxon>
        <taxon>Trichinellida</taxon>
        <taxon>Trichinellidae</taxon>
        <taxon>Trichinella</taxon>
    </lineage>
</organism>
<name>A0A0V1K503_TRIPS</name>
<proteinExistence type="predicted"/>
<gene>
    <name evidence="1" type="ORF">T4C_660</name>
</gene>